<name>A0ABR7E8P6_9BACT</name>
<dbReference type="PANTHER" id="PTHR30069">
    <property type="entry name" value="TONB-DEPENDENT OUTER MEMBRANE RECEPTOR"/>
    <property type="match status" value="1"/>
</dbReference>
<feature type="domain" description="TonB-dependent receptor plug" evidence="11">
    <location>
        <begin position="133"/>
        <end position="267"/>
    </location>
</feature>
<reference evidence="12 13" key="1">
    <citation type="submission" date="2020-08" db="EMBL/GenBank/DDBJ databases">
        <title>Genome public.</title>
        <authorList>
            <person name="Liu C."/>
            <person name="Sun Q."/>
        </authorList>
    </citation>
    <scope>NUCLEOTIDE SEQUENCE [LARGE SCALE GENOMIC DNA]</scope>
    <source>
        <strain evidence="12 13">BX2</strain>
    </source>
</reference>
<protein>
    <submittedName>
        <fullName evidence="12">SusC/RagA family TonB-linked outer membrane protein</fullName>
    </submittedName>
</protein>
<proteinExistence type="inferred from homology"/>
<keyword evidence="3 8" id="KW-1134">Transmembrane beta strand</keyword>
<comment type="subcellular location">
    <subcellularLocation>
        <location evidence="1 8">Cell outer membrane</location>
        <topology evidence="1 8">Multi-pass membrane protein</topology>
    </subcellularLocation>
</comment>
<feature type="compositionally biased region" description="Low complexity" evidence="9">
    <location>
        <begin position="558"/>
        <end position="570"/>
    </location>
</feature>
<evidence type="ECO:0000259" key="11">
    <source>
        <dbReference type="Pfam" id="PF07715"/>
    </source>
</evidence>
<keyword evidence="4 8" id="KW-0812">Transmembrane</keyword>
<comment type="caution">
    <text evidence="12">The sequence shown here is derived from an EMBL/GenBank/DDBJ whole genome shotgun (WGS) entry which is preliminary data.</text>
</comment>
<evidence type="ECO:0000256" key="8">
    <source>
        <dbReference type="PROSITE-ProRule" id="PRU01360"/>
    </source>
</evidence>
<evidence type="ECO:0000256" key="1">
    <source>
        <dbReference type="ARBA" id="ARBA00004571"/>
    </source>
</evidence>
<keyword evidence="2 8" id="KW-0813">Transport</keyword>
<keyword evidence="5 10" id="KW-0732">Signal</keyword>
<keyword evidence="13" id="KW-1185">Reference proteome</keyword>
<evidence type="ECO:0000256" key="6">
    <source>
        <dbReference type="ARBA" id="ARBA00023136"/>
    </source>
</evidence>
<dbReference type="Gene3D" id="2.60.40.1120">
    <property type="entry name" value="Carboxypeptidase-like, regulatory domain"/>
    <property type="match status" value="1"/>
</dbReference>
<accession>A0ABR7E8P6</accession>
<feature type="region of interest" description="Disordered" evidence="9">
    <location>
        <begin position="477"/>
        <end position="496"/>
    </location>
</feature>
<dbReference type="SUPFAM" id="SSF56935">
    <property type="entry name" value="Porins"/>
    <property type="match status" value="1"/>
</dbReference>
<dbReference type="Pfam" id="PF07715">
    <property type="entry name" value="Plug"/>
    <property type="match status" value="1"/>
</dbReference>
<evidence type="ECO:0000256" key="4">
    <source>
        <dbReference type="ARBA" id="ARBA00022692"/>
    </source>
</evidence>
<evidence type="ECO:0000256" key="9">
    <source>
        <dbReference type="SAM" id="MobiDB-lite"/>
    </source>
</evidence>
<evidence type="ECO:0000256" key="5">
    <source>
        <dbReference type="ARBA" id="ARBA00022729"/>
    </source>
</evidence>
<sequence length="1120" mass="121803">MKTYYRLQLVLAAFALSFPGSMMAELAPKSGIEAVAQQSGRITGTVMDELGPVIGAAVEVKGTHNGVVTDSDGHFTLSGLKKGAIIRITYLGYVAQEIPYTGQATLDVTLVEDSQALGEVVVTALGIAKESKKLGYSVTTIKSDDLIKAGTPNFATALYGKASGVRIQNTQGGAAGGVSITVRGLSSINGNTQPLVILNGVPIRNGNSGTGSSNSSDFSNIGLGSTQMGSVRSNGLTDINPEDIDQLTILKGAAATALYGSEAANGAIIITSKKAKGAGVTVDVNATFQANIVAYVPEIQTTYGPGTGNADWTADMIANGGFRKDAATGKLYPAYNSYQWGPAYDGREVLYIDGSTRAYSPISSNPWKQLFRTGTDQTYNIAINQGSENSSNRFSYTTLLETPTALTGSYSKHNFSLVGNLKFNDKLSLDYTANYISQHVVNRAQASIGMYGGFDNMFGAFLDIPLMKQMYKTSLGYKNDDKGSGPTPDEAFKYGSDGSFTKGVRDILWDTNEHESDELEQRLIASVAPTWKIFPFLTAKGRLSTDYTSSKMTDKSNTTFPSAASTSESSGSYSTLSKFYQVTYGDIMLMFDKRLNDKFNLTAAVGWQARSEKMNSLQVGTNGGLMIENTFMIGNSYKTINIGNDNERNMELLKTAWLETIGLSYNDFLFLDLTGRQEKSSTLPKNSRSYFYPSGSLSFLYTEAFRDNMPSWYSYGKLRASYGIVGNAPEAYAANMAYTFGSGPGWSYNQVPNNLGNENLKPEKTKEFEIGIENKFFNNRAGFEVSYYNKKITDMLLKTALAPSSGSETMWVNSGVMSNKGIEISAYGTPIETKDFSLELKTNLGFNKNKIESLVEGINFIETGDFASKVGKNYSYVGRPMGDFLAAINQTVEDGPYKGRNIVNADGNYVMSQDYEFVGNAMPKVVGGLGITVAYKRFVLDVMTDFRFGGYIANDCYRYTMATGVNPETEHREGEGFLPYTYNNGLTAQTGIILDGVVSDGNGGWKENDKVIAYEDYIQSKNAWGTAPGVPNGTYQFFKNNWWKLREVALSYNFSKDLIKHAAIKNLTLSVFGRNLFYFHKSIPNFDPETSNGTDWKSQLSIGGSASPTRSVGVSLRATF</sequence>
<dbReference type="InterPro" id="IPR039426">
    <property type="entry name" value="TonB-dep_rcpt-like"/>
</dbReference>
<dbReference type="InterPro" id="IPR037066">
    <property type="entry name" value="Plug_dom_sf"/>
</dbReference>
<comment type="similarity">
    <text evidence="8">Belongs to the TonB-dependent receptor family.</text>
</comment>
<keyword evidence="6 8" id="KW-0472">Membrane</keyword>
<gene>
    <name evidence="12" type="ORF">H8S77_25000</name>
</gene>
<feature type="chain" id="PRO_5045714714" evidence="10">
    <location>
        <begin position="25"/>
        <end position="1120"/>
    </location>
</feature>
<dbReference type="NCBIfam" id="TIGR04057">
    <property type="entry name" value="SusC_RagA_signa"/>
    <property type="match status" value="1"/>
</dbReference>
<feature type="signal peptide" evidence="10">
    <location>
        <begin position="1"/>
        <end position="24"/>
    </location>
</feature>
<dbReference type="PANTHER" id="PTHR30069:SF29">
    <property type="entry name" value="HEMOGLOBIN AND HEMOGLOBIN-HAPTOGLOBIN-BINDING PROTEIN 1-RELATED"/>
    <property type="match status" value="1"/>
</dbReference>
<dbReference type="InterPro" id="IPR023996">
    <property type="entry name" value="TonB-dep_OMP_SusC/RagA"/>
</dbReference>
<dbReference type="EMBL" id="JACOOI010000046">
    <property type="protein sequence ID" value="MBC5646135.1"/>
    <property type="molecule type" value="Genomic_DNA"/>
</dbReference>
<feature type="region of interest" description="Disordered" evidence="9">
    <location>
        <begin position="547"/>
        <end position="570"/>
    </location>
</feature>
<evidence type="ECO:0000256" key="3">
    <source>
        <dbReference type="ARBA" id="ARBA00022452"/>
    </source>
</evidence>
<evidence type="ECO:0000313" key="13">
    <source>
        <dbReference type="Proteomes" id="UP000644010"/>
    </source>
</evidence>
<dbReference type="InterPro" id="IPR012910">
    <property type="entry name" value="Plug_dom"/>
</dbReference>
<keyword evidence="7 8" id="KW-0998">Cell outer membrane</keyword>
<dbReference type="NCBIfam" id="TIGR04056">
    <property type="entry name" value="OMP_RagA_SusC"/>
    <property type="match status" value="1"/>
</dbReference>
<dbReference type="RefSeq" id="WP_186961667.1">
    <property type="nucleotide sequence ID" value="NZ_JACOOI010000046.1"/>
</dbReference>
<evidence type="ECO:0000313" key="12">
    <source>
        <dbReference type="EMBL" id="MBC5646135.1"/>
    </source>
</evidence>
<dbReference type="InterPro" id="IPR036942">
    <property type="entry name" value="Beta-barrel_TonB_sf"/>
</dbReference>
<dbReference type="Gene3D" id="2.40.170.20">
    <property type="entry name" value="TonB-dependent receptor, beta-barrel domain"/>
    <property type="match status" value="1"/>
</dbReference>
<evidence type="ECO:0000256" key="2">
    <source>
        <dbReference type="ARBA" id="ARBA00022448"/>
    </source>
</evidence>
<dbReference type="SUPFAM" id="SSF49464">
    <property type="entry name" value="Carboxypeptidase regulatory domain-like"/>
    <property type="match status" value="1"/>
</dbReference>
<dbReference type="Proteomes" id="UP000644010">
    <property type="component" value="Unassembled WGS sequence"/>
</dbReference>
<dbReference type="Pfam" id="PF13715">
    <property type="entry name" value="CarbopepD_reg_2"/>
    <property type="match status" value="1"/>
</dbReference>
<organism evidence="12 13">
    <name type="scientific">Parabacteroides segnis</name>
    <dbReference type="NCBI Taxonomy" id="2763058"/>
    <lineage>
        <taxon>Bacteria</taxon>
        <taxon>Pseudomonadati</taxon>
        <taxon>Bacteroidota</taxon>
        <taxon>Bacteroidia</taxon>
        <taxon>Bacteroidales</taxon>
        <taxon>Tannerellaceae</taxon>
        <taxon>Parabacteroides</taxon>
    </lineage>
</organism>
<evidence type="ECO:0000256" key="10">
    <source>
        <dbReference type="SAM" id="SignalP"/>
    </source>
</evidence>
<dbReference type="InterPro" id="IPR023997">
    <property type="entry name" value="TonB-dep_OMP_SusC/RagA_CS"/>
</dbReference>
<dbReference type="PROSITE" id="PS52016">
    <property type="entry name" value="TONB_DEPENDENT_REC_3"/>
    <property type="match status" value="1"/>
</dbReference>
<dbReference type="InterPro" id="IPR008969">
    <property type="entry name" value="CarboxyPept-like_regulatory"/>
</dbReference>
<feature type="compositionally biased region" description="Polar residues" evidence="9">
    <location>
        <begin position="547"/>
        <end position="557"/>
    </location>
</feature>
<dbReference type="Gene3D" id="2.170.130.10">
    <property type="entry name" value="TonB-dependent receptor, plug domain"/>
    <property type="match status" value="1"/>
</dbReference>
<evidence type="ECO:0000256" key="7">
    <source>
        <dbReference type="ARBA" id="ARBA00023237"/>
    </source>
</evidence>